<feature type="chain" id="PRO_5004018873" evidence="1">
    <location>
        <begin position="21"/>
        <end position="311"/>
    </location>
</feature>
<protein>
    <submittedName>
        <fullName evidence="2">Uncharacterized protein</fullName>
    </submittedName>
</protein>
<dbReference type="BioCyc" id="DPIE1322246:BN4_RS01865-MONOMER"/>
<dbReference type="PATRIC" id="fig|879567.3.peg.368"/>
<reference evidence="2 3" key="1">
    <citation type="journal article" date="2013" name="PLoS ONE">
        <title>The first genomic and proteomic characterization of a deep-sea sulfate reducer: insights into the piezophilic lifestyle of Desulfovibrio piezophilus.</title>
        <authorList>
            <person name="Pradel N."/>
            <person name="Ji B."/>
            <person name="Gimenez G."/>
            <person name="Talla E."/>
            <person name="Lenoble P."/>
            <person name="Garel M."/>
            <person name="Tamburini C."/>
            <person name="Fourquet P."/>
            <person name="Lebrun R."/>
            <person name="Bertin P."/>
            <person name="Denis Y."/>
            <person name="Pophillat M."/>
            <person name="Barbe V."/>
            <person name="Ollivier B."/>
            <person name="Dolla A."/>
        </authorList>
    </citation>
    <scope>NUCLEOTIDE SEQUENCE [LARGE SCALE GENOMIC DNA]</scope>
    <source>
        <strain evidence="3">DSM 10523 / SB164P1</strain>
    </source>
</reference>
<dbReference type="HOGENOM" id="CLU_060107_0_0_7"/>
<accession>M1WLB9</accession>
<dbReference type="EMBL" id="FO203427">
    <property type="protein sequence ID" value="CCH47595.1"/>
    <property type="molecule type" value="Genomic_DNA"/>
</dbReference>
<evidence type="ECO:0000313" key="3">
    <source>
        <dbReference type="Proteomes" id="UP000011724"/>
    </source>
</evidence>
<dbReference type="AlphaFoldDB" id="M1WLB9"/>
<gene>
    <name evidence="2" type="ordered locus">BN4_10357</name>
</gene>
<sequence length="311" mass="33889">MSLRILLLSTSLLLAFPVWAYSSQGYVQRLSQNATISWDNGELLVVKGIQGSEDEEKAALTSLSVRKAVISARKQMLDMILSVRVDSRQTVSAYLSEENELAERVRGLVQNSPIERPSVFNENGEVRVFEILRGKLAELILPTTIPFQSGIPPKMATSFEQDLSFQETVPEPVGTGISRYTGVIIDARGLKVTPALTPVIFGQDGVGVYGAFMVSRADAINKGVVSYVTTPNPVVLEKRVGTNPLLVPALSVYGSWRTDLVIASPMARLIKTILRSPGVLENCRVVVVLDSIEGLNVEEGVYSSDLPLEDQ</sequence>
<reference evidence="3" key="2">
    <citation type="journal article" date="2013" name="Stand. Genomic Sci.">
        <title>Complete genome sequence of Desulfocapsa sulfexigens, a marine deltaproteobacterium specialized in disproportionating inorganic sulfur compounds.</title>
        <authorList>
            <person name="Finster K.W."/>
            <person name="Kjeldsen K.U."/>
            <person name="Kube M."/>
            <person name="Reinhardt R."/>
            <person name="Mussmann M."/>
            <person name="Amann R."/>
            <person name="Schreiber L."/>
        </authorList>
    </citation>
    <scope>NUCLEOTIDE SEQUENCE [LARGE SCALE GENOMIC DNA]</scope>
    <source>
        <strain evidence="3">DSM 10523 / SB164P1</strain>
    </source>
</reference>
<organism evidence="2 3">
    <name type="scientific">Pseudodesulfovibrio piezophilus (strain DSM 21447 / JCM 15486 / C1TLV30)</name>
    <name type="common">Desulfovibrio piezophilus</name>
    <dbReference type="NCBI Taxonomy" id="1322246"/>
    <lineage>
        <taxon>Bacteria</taxon>
        <taxon>Pseudomonadati</taxon>
        <taxon>Thermodesulfobacteriota</taxon>
        <taxon>Desulfovibrionia</taxon>
        <taxon>Desulfovibrionales</taxon>
        <taxon>Desulfovibrionaceae</taxon>
    </lineage>
</organism>
<keyword evidence="3" id="KW-1185">Reference proteome</keyword>
<evidence type="ECO:0000313" key="2">
    <source>
        <dbReference type="EMBL" id="CCH47595.1"/>
    </source>
</evidence>
<dbReference type="eggNOG" id="COG3018">
    <property type="taxonomic scope" value="Bacteria"/>
</dbReference>
<proteinExistence type="predicted"/>
<dbReference type="KEGG" id="dpi:BN4_10357"/>
<keyword evidence="1" id="KW-0732">Signal</keyword>
<dbReference type="Proteomes" id="UP000011724">
    <property type="component" value="Chromosome"/>
</dbReference>
<evidence type="ECO:0000256" key="1">
    <source>
        <dbReference type="SAM" id="SignalP"/>
    </source>
</evidence>
<name>M1WLB9_PSEP2</name>
<dbReference type="STRING" id="1322246.BN4_10357"/>
<feature type="signal peptide" evidence="1">
    <location>
        <begin position="1"/>
        <end position="20"/>
    </location>
</feature>